<evidence type="ECO:0000313" key="4">
    <source>
        <dbReference type="Proteomes" id="UP000254589"/>
    </source>
</evidence>
<dbReference type="AlphaFoldDB" id="A0AAJ5D0M3"/>
<sequence length="718" mass="77336">MPYASYRRTPYRPAYRLPDAAQHRAASALRANRHACADRDTFERTFRSAAPASASRVRRVEVASRHAYSPPRANTVWPAAFALMLVANLAAPVAGGLPRMSIPRGKPDDSPTGMYDPMADSPPDDVAIAPVAHASLKSEYTSQDVLRSFGAGNAPFRHLSESASNLYEILTGEIVEPAFREKMHDAGGAADVATGLVPRVFATRLPSELADILADGMDGKPPGSDRIASLLQNFNSAVLGHPAITAVRASQDGAPLPSEIALGVHDGVARKPGDFAAAPESKGRPTNPHVPMESRAMDDVKHGGEQATADIELAGNHGRDRGFSNVRHMNTGLRRTHIVGEHSHLRDYAQHIAPERLPSGHDRIVIVDGHQYLRGDAGFYRITRAHNADHWLVDAPRRDKAQVPVAYDLETGQWTAHPPLRLCGGGCGPDRGATPDSIALSHHEVDAVLSHLHDAAAQDAILSAYSDVARMQLRRSNRADLNDGRDDSIVPNRQAIRAEASRIPPDAPLFEQQRLAALITATHYRLNPRTEAFCHENAEILFHFLIENGVHGDCIRMLTIWPQFGEAHVLVLYTESAELIDVLEASTPLPDTGRRVDGITGSCFARLIMQARDRTVLLDPWSRVKAVGFALVRDEGEMSDVLDAALADIGHQPGELFTVALTRPRGRQRSRIGSSASEGSSGYESGSGASQQPPGAGPAGPVPGMPVPGDLRAADVLV</sequence>
<feature type="region of interest" description="Disordered" evidence="1">
    <location>
        <begin position="661"/>
        <end position="718"/>
    </location>
</feature>
<evidence type="ECO:0000256" key="1">
    <source>
        <dbReference type="SAM" id="MobiDB-lite"/>
    </source>
</evidence>
<keyword evidence="2" id="KW-0812">Transmembrane</keyword>
<name>A0AAJ5D0M3_PANPU</name>
<protein>
    <submittedName>
        <fullName evidence="3">Uncharacterized protein</fullName>
    </submittedName>
</protein>
<comment type="caution">
    <text evidence="3">The sequence shown here is derived from an EMBL/GenBank/DDBJ whole genome shotgun (WGS) entry which is preliminary data.</text>
</comment>
<proteinExistence type="predicted"/>
<evidence type="ECO:0000256" key="2">
    <source>
        <dbReference type="SAM" id="Phobius"/>
    </source>
</evidence>
<dbReference type="EMBL" id="UGSJ01000001">
    <property type="protein sequence ID" value="SUA90695.1"/>
    <property type="molecule type" value="Genomic_DNA"/>
</dbReference>
<reference evidence="3 4" key="1">
    <citation type="submission" date="2018-06" db="EMBL/GenBank/DDBJ databases">
        <authorList>
            <consortium name="Pathogen Informatics"/>
            <person name="Doyle S."/>
        </authorList>
    </citation>
    <scope>NUCLEOTIDE SEQUENCE [LARGE SCALE GENOMIC DNA]</scope>
    <source>
        <strain evidence="3 4">NCTC13159</strain>
    </source>
</reference>
<keyword evidence="2" id="KW-1133">Transmembrane helix</keyword>
<accession>A0AAJ5D0M3</accession>
<dbReference type="Proteomes" id="UP000254589">
    <property type="component" value="Unassembled WGS sequence"/>
</dbReference>
<organism evidence="3 4">
    <name type="scientific">Pandoraea pulmonicola</name>
    <dbReference type="NCBI Taxonomy" id="93221"/>
    <lineage>
        <taxon>Bacteria</taxon>
        <taxon>Pseudomonadati</taxon>
        <taxon>Pseudomonadota</taxon>
        <taxon>Betaproteobacteria</taxon>
        <taxon>Burkholderiales</taxon>
        <taxon>Burkholderiaceae</taxon>
        <taxon>Pandoraea</taxon>
    </lineage>
</organism>
<gene>
    <name evidence="3" type="ORF">NCTC13159_02179</name>
</gene>
<keyword evidence="2" id="KW-0472">Membrane</keyword>
<evidence type="ECO:0000313" key="3">
    <source>
        <dbReference type="EMBL" id="SUA90695.1"/>
    </source>
</evidence>
<feature type="transmembrane region" description="Helical" evidence="2">
    <location>
        <begin position="76"/>
        <end position="97"/>
    </location>
</feature>
<feature type="compositionally biased region" description="Low complexity" evidence="1">
    <location>
        <begin position="673"/>
        <end position="694"/>
    </location>
</feature>